<comment type="similarity">
    <text evidence="1">Belongs to the GFP family.</text>
</comment>
<dbReference type="InterPro" id="IPR011584">
    <property type="entry name" value="GFP-related"/>
</dbReference>
<gene>
    <name evidence="5" type="primary">MWE</name>
</gene>
<dbReference type="AlphaFoldDB" id="A0A1S7IWH4"/>
<name>A0A1S7IWH4_ACRDI</name>
<evidence type="ECO:0000256" key="2">
    <source>
        <dbReference type="ARBA" id="ARBA00022991"/>
    </source>
</evidence>
<keyword evidence="4" id="KW-0599">Photoprotein</keyword>
<dbReference type="PRINTS" id="PR01229">
    <property type="entry name" value="GFLUORESCENT"/>
</dbReference>
<keyword evidence="3" id="KW-0455">Luminescence</keyword>
<sequence length="231" mass="26004">MSHSKQGIAQEMRTKYHMEGSVNGHEFTIEGVGTGYPYEGKQMSELVIIKPAGKPLPFSFDILSSVFQYGNRCFTKYPADMPDYFKQAFPDGMSYERSFLFEDGAVATASWNIRLEGNCFIHNSIFHGVNFPADGPVMKKQTIAWDKSFEKMTVSKEVLRGDVTMFLMLEGGGYHRCQFHSNYKTEKPVTLPPNHVVEHQIVRTDLGQTAKGFTVKLEAHAAAHVNPLKVK</sequence>
<evidence type="ECO:0000313" key="5">
    <source>
        <dbReference type="EMBL" id="BAX00656.1"/>
    </source>
</evidence>
<dbReference type="SUPFAM" id="SSF54511">
    <property type="entry name" value="GFP-like"/>
    <property type="match status" value="1"/>
</dbReference>
<proteinExistence type="evidence at transcript level"/>
<dbReference type="Pfam" id="PF01353">
    <property type="entry name" value="GFP"/>
    <property type="match status" value="1"/>
</dbReference>
<evidence type="ECO:0000256" key="4">
    <source>
        <dbReference type="ARBA" id="ARBA00023262"/>
    </source>
</evidence>
<reference evidence="5" key="2">
    <citation type="submission" date="2016-02" db="EMBL/GenBank/DDBJ databases">
        <authorList>
            <person name="Wen L."/>
            <person name="He K."/>
            <person name="Yang H."/>
        </authorList>
    </citation>
    <scope>NUCLEOTIDE SEQUENCE</scope>
    <source>
        <strain evidence="5">A.digi1</strain>
    </source>
</reference>
<dbReference type="GO" id="GO:0008218">
    <property type="term" value="P:bioluminescence"/>
    <property type="evidence" value="ECO:0007669"/>
    <property type="project" value="UniProtKB-KW"/>
</dbReference>
<dbReference type="Gene3D" id="2.40.155.10">
    <property type="entry name" value="Green fluorescent protein"/>
    <property type="match status" value="1"/>
</dbReference>
<dbReference type="EMBL" id="LC125054">
    <property type="protein sequence ID" value="BAX00656.1"/>
    <property type="molecule type" value="mRNA"/>
</dbReference>
<protein>
    <submittedName>
        <fullName evidence="5">Fluorescent protein</fullName>
    </submittedName>
</protein>
<dbReference type="InterPro" id="IPR009017">
    <property type="entry name" value="GFP"/>
</dbReference>
<accession>A0A1S7IWH4</accession>
<evidence type="ECO:0000256" key="3">
    <source>
        <dbReference type="ARBA" id="ARBA00023223"/>
    </source>
</evidence>
<dbReference type="Gene3D" id="3.30.1300.40">
    <property type="match status" value="1"/>
</dbReference>
<reference evidence="5" key="1">
    <citation type="journal article" date="2016" name="Genome Biol. Evol.">
        <title>Acropora digitifera Encodes the Largest Known Family of Fluorescent Proteins that Has Persisted during the Evolution of Acropora Species.</title>
        <authorList>
            <person name="Takahashi-Kariyazono S."/>
            <person name="Gojobori J."/>
            <person name="Satta Y."/>
            <person name="Sakai K."/>
            <person name="Terai Y."/>
        </authorList>
    </citation>
    <scope>NUCLEOTIDE SEQUENCE</scope>
    <source>
        <strain evidence="5">A.digi1</strain>
    </source>
</reference>
<keyword evidence="2" id="KW-0157">Chromophore</keyword>
<dbReference type="InterPro" id="IPR000786">
    <property type="entry name" value="Green_fluorescent_prot"/>
</dbReference>
<evidence type="ECO:0000256" key="1">
    <source>
        <dbReference type="ARBA" id="ARBA00008949"/>
    </source>
</evidence>
<dbReference type="GO" id="GO:0006091">
    <property type="term" value="P:generation of precursor metabolites and energy"/>
    <property type="evidence" value="ECO:0007669"/>
    <property type="project" value="InterPro"/>
</dbReference>
<organism evidence="5">
    <name type="scientific">Acropora digitifera</name>
    <name type="common">Staghorn coral</name>
    <dbReference type="NCBI Taxonomy" id="70779"/>
    <lineage>
        <taxon>Eukaryota</taxon>
        <taxon>Metazoa</taxon>
        <taxon>Cnidaria</taxon>
        <taxon>Anthozoa</taxon>
        <taxon>Hexacorallia</taxon>
        <taxon>Scleractinia</taxon>
        <taxon>Astrocoeniina</taxon>
        <taxon>Acroporidae</taxon>
        <taxon>Acropora</taxon>
    </lineage>
</organism>